<sequence length="128" mass="14811">MIRVMEASDEVPVIPISAPSGDPNSETVPTVTFALPKRRKLLGFIPRRQKIVYATLEDLHRVTRLVEIQYEEMNELLGQLKAQYMRIRKKEKRVFPDVPVPDPASVVPPVTSKAELRARYFRQLTRRE</sequence>
<proteinExistence type="predicted"/>
<dbReference type="EMBL" id="BART01023189">
    <property type="protein sequence ID" value="GAH04603.1"/>
    <property type="molecule type" value="Genomic_DNA"/>
</dbReference>
<accession>X1E7H6</accession>
<evidence type="ECO:0000313" key="1">
    <source>
        <dbReference type="EMBL" id="GAH04603.1"/>
    </source>
</evidence>
<comment type="caution">
    <text evidence="1">The sequence shown here is derived from an EMBL/GenBank/DDBJ whole genome shotgun (WGS) entry which is preliminary data.</text>
</comment>
<organism evidence="1">
    <name type="scientific">marine sediment metagenome</name>
    <dbReference type="NCBI Taxonomy" id="412755"/>
    <lineage>
        <taxon>unclassified sequences</taxon>
        <taxon>metagenomes</taxon>
        <taxon>ecological metagenomes</taxon>
    </lineage>
</organism>
<gene>
    <name evidence="1" type="ORF">S01H4_42253</name>
</gene>
<name>X1E7H6_9ZZZZ</name>
<protein>
    <submittedName>
        <fullName evidence="1">Uncharacterized protein</fullName>
    </submittedName>
</protein>
<dbReference type="AlphaFoldDB" id="X1E7H6"/>
<reference evidence="1" key="1">
    <citation type="journal article" date="2014" name="Front. Microbiol.">
        <title>High frequency of phylogenetically diverse reductive dehalogenase-homologous genes in deep subseafloor sedimentary metagenomes.</title>
        <authorList>
            <person name="Kawai M."/>
            <person name="Futagami T."/>
            <person name="Toyoda A."/>
            <person name="Takaki Y."/>
            <person name="Nishi S."/>
            <person name="Hori S."/>
            <person name="Arai W."/>
            <person name="Tsubouchi T."/>
            <person name="Morono Y."/>
            <person name="Uchiyama I."/>
            <person name="Ito T."/>
            <person name="Fujiyama A."/>
            <person name="Inagaki F."/>
            <person name="Takami H."/>
        </authorList>
    </citation>
    <scope>NUCLEOTIDE SEQUENCE</scope>
    <source>
        <strain evidence="1">Expedition CK06-06</strain>
    </source>
</reference>